<dbReference type="eggNOG" id="arCOG02700">
    <property type="taxonomic scope" value="Archaea"/>
</dbReference>
<dbReference type="AlphaFoldDB" id="M0CTX4"/>
<evidence type="ECO:0000313" key="4">
    <source>
        <dbReference type="Proteomes" id="UP000011615"/>
    </source>
</evidence>
<accession>M0CTX4</accession>
<dbReference type="OrthoDB" id="161307at2157"/>
<protein>
    <submittedName>
        <fullName evidence="3">Biotin/lipoyl attachment domain-containing protein</fullName>
    </submittedName>
</protein>
<dbReference type="PROSITE" id="PS00189">
    <property type="entry name" value="LIPOYL"/>
    <property type="match status" value="1"/>
</dbReference>
<keyword evidence="4" id="KW-1185">Reference proteome</keyword>
<feature type="domain" description="Lipoyl-binding" evidence="2">
    <location>
        <begin position="7"/>
        <end position="85"/>
    </location>
</feature>
<dbReference type="CDD" id="cd06849">
    <property type="entry name" value="lipoyl_domain"/>
    <property type="match status" value="1"/>
</dbReference>
<dbReference type="PATRIC" id="fig|1230457.4.peg.553"/>
<keyword evidence="1" id="KW-0450">Lipoyl</keyword>
<dbReference type="EMBL" id="AOIT01000016">
    <property type="protein sequence ID" value="ELZ25329.1"/>
    <property type="molecule type" value="Genomic_DNA"/>
</dbReference>
<dbReference type="STRING" id="1230457.C476_02787"/>
<reference evidence="3 4" key="1">
    <citation type="journal article" date="2014" name="PLoS Genet.">
        <title>Phylogenetically driven sequencing of extremely halophilic archaea reveals strategies for static and dynamic osmo-response.</title>
        <authorList>
            <person name="Becker E.A."/>
            <person name="Seitzer P.M."/>
            <person name="Tritt A."/>
            <person name="Larsen D."/>
            <person name="Krusor M."/>
            <person name="Yao A.I."/>
            <person name="Wu D."/>
            <person name="Madern D."/>
            <person name="Eisen J.A."/>
            <person name="Darling A.E."/>
            <person name="Facciotti M.T."/>
        </authorList>
    </citation>
    <scope>NUCLEOTIDE SEQUENCE [LARGE SCALE GENOMIC DNA]</scope>
    <source>
        <strain evidence="3 4">JCM 13563</strain>
    </source>
</reference>
<evidence type="ECO:0000256" key="1">
    <source>
        <dbReference type="ARBA" id="ARBA00022823"/>
    </source>
</evidence>
<evidence type="ECO:0000259" key="2">
    <source>
        <dbReference type="PROSITE" id="PS50968"/>
    </source>
</evidence>
<gene>
    <name evidence="3" type="ORF">C476_02787</name>
</gene>
<dbReference type="SUPFAM" id="SSF51230">
    <property type="entry name" value="Single hybrid motif"/>
    <property type="match status" value="1"/>
</dbReference>
<dbReference type="RefSeq" id="WP_008009620.1">
    <property type="nucleotide sequence ID" value="NZ_AOIT01000016.1"/>
</dbReference>
<dbReference type="InterPro" id="IPR003016">
    <property type="entry name" value="2-oxoA_DH_lipoyl-BS"/>
</dbReference>
<dbReference type="Pfam" id="PF00364">
    <property type="entry name" value="Biotin_lipoyl"/>
    <property type="match status" value="1"/>
</dbReference>
<organism evidence="3 4">
    <name type="scientific">Natrinema limicola JCM 13563</name>
    <dbReference type="NCBI Taxonomy" id="1230457"/>
    <lineage>
        <taxon>Archaea</taxon>
        <taxon>Methanobacteriati</taxon>
        <taxon>Methanobacteriota</taxon>
        <taxon>Stenosarchaea group</taxon>
        <taxon>Halobacteria</taxon>
        <taxon>Halobacteriales</taxon>
        <taxon>Natrialbaceae</taxon>
        <taxon>Natrinema</taxon>
    </lineage>
</organism>
<comment type="caution">
    <text evidence="3">The sequence shown here is derived from an EMBL/GenBank/DDBJ whole genome shotgun (WGS) entry which is preliminary data.</text>
</comment>
<dbReference type="Proteomes" id="UP000011615">
    <property type="component" value="Unassembled WGS sequence"/>
</dbReference>
<sequence>MSGTDDSVAVETSDRWPDDVDEDVGVVVNWFVAEGGQVEEGDSICEFQVEKVSVDVPAPATGTLAEIAIGEDEEFERGDRLALIRPA</sequence>
<dbReference type="InterPro" id="IPR000089">
    <property type="entry name" value="Biotin_lipoyl"/>
</dbReference>
<name>M0CTX4_9EURY</name>
<evidence type="ECO:0000313" key="3">
    <source>
        <dbReference type="EMBL" id="ELZ25329.1"/>
    </source>
</evidence>
<dbReference type="Gene3D" id="2.40.50.100">
    <property type="match status" value="1"/>
</dbReference>
<proteinExistence type="predicted"/>
<dbReference type="PROSITE" id="PS50968">
    <property type="entry name" value="BIOTINYL_LIPOYL"/>
    <property type="match status" value="1"/>
</dbReference>
<dbReference type="InterPro" id="IPR011053">
    <property type="entry name" value="Single_hybrid_motif"/>
</dbReference>